<dbReference type="OrthoDB" id="6780897at2759"/>
<comment type="caution">
    <text evidence="1">The sequence shown here is derived from an EMBL/GenBank/DDBJ whole genome shotgun (WGS) entry which is preliminary data.</text>
</comment>
<sequence length="209" mass="24191">MSQGIFNPDFNAWNVTAAKYKRIVPALNLSIPANRNSLAFGNWQNHRGTPSEIDYRNRYRRLRKLVKNKIDVRQEEYWDEVCEEIEKSIKIHDPATAFSIIRRLRRGSKRVENMPIKDKNGNLLVSSTVDPDLIDAIQIDDIPQAEEERQNAQPSVEEVRRALSQMESRKAPGNDEVTVTILKAGGEPVILWLYEIFSDIWKNKEMVED</sequence>
<dbReference type="AlphaFoldDB" id="A0A814IDN8"/>
<reference evidence="1" key="1">
    <citation type="submission" date="2021-02" db="EMBL/GenBank/DDBJ databases">
        <authorList>
            <person name="Nowell W R."/>
        </authorList>
    </citation>
    <scope>NUCLEOTIDE SEQUENCE</scope>
</reference>
<evidence type="ECO:0000313" key="2">
    <source>
        <dbReference type="EMBL" id="CAF3793573.1"/>
    </source>
</evidence>
<dbReference type="Proteomes" id="UP000681722">
    <property type="component" value="Unassembled WGS sequence"/>
</dbReference>
<dbReference type="Proteomes" id="UP000663829">
    <property type="component" value="Unassembled WGS sequence"/>
</dbReference>
<name>A0A814IDN8_9BILA</name>
<accession>A0A814IDN8</accession>
<gene>
    <name evidence="1" type="ORF">GPM918_LOCUS14838</name>
    <name evidence="2" type="ORF">SRO942_LOCUS14841</name>
</gene>
<keyword evidence="3" id="KW-1185">Reference proteome</keyword>
<dbReference type="EMBL" id="CAJOBC010003637">
    <property type="protein sequence ID" value="CAF3793573.1"/>
    <property type="molecule type" value="Genomic_DNA"/>
</dbReference>
<evidence type="ECO:0000313" key="1">
    <source>
        <dbReference type="EMBL" id="CAF1022141.1"/>
    </source>
</evidence>
<organism evidence="1 3">
    <name type="scientific">Didymodactylos carnosus</name>
    <dbReference type="NCBI Taxonomy" id="1234261"/>
    <lineage>
        <taxon>Eukaryota</taxon>
        <taxon>Metazoa</taxon>
        <taxon>Spiralia</taxon>
        <taxon>Gnathifera</taxon>
        <taxon>Rotifera</taxon>
        <taxon>Eurotatoria</taxon>
        <taxon>Bdelloidea</taxon>
        <taxon>Philodinida</taxon>
        <taxon>Philodinidae</taxon>
        <taxon>Didymodactylos</taxon>
    </lineage>
</organism>
<dbReference type="EMBL" id="CAJNOQ010003636">
    <property type="protein sequence ID" value="CAF1022141.1"/>
    <property type="molecule type" value="Genomic_DNA"/>
</dbReference>
<protein>
    <submittedName>
        <fullName evidence="1">Uncharacterized protein</fullName>
    </submittedName>
</protein>
<evidence type="ECO:0000313" key="3">
    <source>
        <dbReference type="Proteomes" id="UP000663829"/>
    </source>
</evidence>
<proteinExistence type="predicted"/>